<evidence type="ECO:0000256" key="2">
    <source>
        <dbReference type="SAM" id="Phobius"/>
    </source>
</evidence>
<feature type="transmembrane region" description="Helical" evidence="2">
    <location>
        <begin position="1050"/>
        <end position="1067"/>
    </location>
</feature>
<accession>V7PP28</accession>
<feature type="transmembrane region" description="Helical" evidence="2">
    <location>
        <begin position="1101"/>
        <end position="1123"/>
    </location>
</feature>
<name>V7PP28_PLAYE</name>
<dbReference type="SUPFAM" id="SSF48371">
    <property type="entry name" value="ARM repeat"/>
    <property type="match status" value="1"/>
</dbReference>
<feature type="transmembrane region" description="Helical" evidence="2">
    <location>
        <begin position="894"/>
        <end position="913"/>
    </location>
</feature>
<evidence type="ECO:0000256" key="1">
    <source>
        <dbReference type="SAM" id="MobiDB-lite"/>
    </source>
</evidence>
<feature type="region of interest" description="Disordered" evidence="1">
    <location>
        <begin position="1631"/>
        <end position="1676"/>
    </location>
</feature>
<dbReference type="Gene3D" id="1.20.5.340">
    <property type="match status" value="1"/>
</dbReference>
<evidence type="ECO:0000313" key="4">
    <source>
        <dbReference type="Proteomes" id="UP000018538"/>
    </source>
</evidence>
<feature type="transmembrane region" description="Helical" evidence="2">
    <location>
        <begin position="2609"/>
        <end position="2631"/>
    </location>
</feature>
<feature type="transmembrane region" description="Helical" evidence="2">
    <location>
        <begin position="2660"/>
        <end position="2678"/>
    </location>
</feature>
<keyword evidence="2" id="KW-0812">Transmembrane</keyword>
<organism evidence="3 4">
    <name type="scientific">Plasmodium yoelii 17X</name>
    <dbReference type="NCBI Taxonomy" id="1323249"/>
    <lineage>
        <taxon>Eukaryota</taxon>
        <taxon>Sar</taxon>
        <taxon>Alveolata</taxon>
        <taxon>Apicomplexa</taxon>
        <taxon>Aconoidasida</taxon>
        <taxon>Haemosporida</taxon>
        <taxon>Plasmodiidae</taxon>
        <taxon>Plasmodium</taxon>
        <taxon>Plasmodium (Vinckeia)</taxon>
    </lineage>
</organism>
<feature type="transmembrane region" description="Helical" evidence="2">
    <location>
        <begin position="987"/>
        <end position="1005"/>
    </location>
</feature>
<sequence length="3286" mass="391819">MDLNPNSLKMDKKYINNYNSLEKNYYFMIKEYETITSSRSNIANFRIIKNLLIINSIIDEVKKKHLIEIFENLDKNLVLILKKNNHNFILKLLKIWYIKLYTCTDYNINKHFNEILEIIFYKNLSNSLSESKIIYENLSKNIILLTSLVLSKFKSAIIPHIPSLIEYSKKVKRSNNGELKYFYFSCMNKIIKTLPISYLDSEKIYKFMKREINDKEELSQSKIIKCLRNIFIVHPEYSIIEYEYFISYIIDSINFNKYKNIINVKYIIKLASVIFSNLVNIKYNKSNNLLLTKNSAKENIDSIEIIPEVVNNKFYDKNKDYYSKENKRNEHDDEKKKTYFFTDILKIATDEIISKINKIKVEEKDDQNYVNPENINGFFFQNNKQFNKKIVKKRKSPLSIYNFQSFINYFKNIILNIFSDTYHDYTWVKKLFFLKVLEKHNYFDEVVLYSFLNADNINRKYRKTQFNKYEFFKAQKNTEKSSSYSSTNVNQDNFINHLLEIDYKFMMYREEINCDESNVAPSEDKRVLKIYNSLIHNTLLRIILLESFKNVLFCSKKFSEKSIIKIIKYFISLIDTVCSNCAKKKNIKSPLYTNNISNCFEIKHLIFYSTKIIKQLINHRKKDTYTITKEKKKKLQRNEKCKNRYNQKYENNSKNFCDETSDDNIFISRKNGTPNKYINKQYNNLDDEKSKDVLVNERNDSLCNSPCVNKTNLETQNIGKDGKCHYSTHANEENSNCKKGAKENYENDNDLKGKINSDIYMKKCDEEDKGIMKREAMENNNDVDEENEEIEKQSLEDLKIRIFLESQIKNYLILNNNVASDVNERKKNNIILKVLIILYNEIIINDNIEKEKYRKYEKIIKNIINNMNGIHIDIDIVRYIINLFLNIFLKFPYYIYNLISLLVNYITIINANFMTSLTLDTFDDVEKQVSILIISSVTLKKIIYQSISFYKIYHLDNLIVSIFDICKLFLSKIQVHPLKTINELRRIISYSLIHSIVFIIINQVISTEYNNKYFDEYMVEETNVAKTKSLEINNPVFRNSFSSCNNIKCYWVIYQILYGNAIFRLLIDILNEMMSEIDKDRIECFIKSYEEQIKKKKMNSLNFFLVDNLFILVYILKIIYIFLSSEIVTFLFFGHIYKIVNTLFELFYKFHHITEEYNNSDNLEEEGIEENNDKSTSKNEDDEDTKKIKKYLSTNGVIQKMEKKIYNKNAISKKKEIKMFYFYEYGFTQMCRLVNIENILLIFGIYLIKIIYKITIFIKYQKFGINLTQEKEMKEKDADINIQTEKELNNYEITKGNMVNSSKSNAINNFSENIDKLNYPKTGSLEYNEKEKELVNINEAIAKVKDNEKVYFDFFLNYMINFVKNKDKNDFSNLIISILKKEQIRCKKNKKKTQNEIPNDYNNKFFLLHENIEKLDILNILSNNYDTYYKLTLINIIEILELYLKKYNFFMKIIKNISRCILNVDLNRNEVMVYLLILDKFLKNKMHNKSKVKLFKHILPIIKLLNKMNNNNGLLNVLIIKIMGYFISRNNIEINSYIINLSIKLYNFFSKHMIKENNLYVIFSFLINNIILSYFKINSKKNATNEKSINYYQPFILGNRNTNIEKYININNNDKITNNNDKITNNNDKITNNNDKITNNNDKITNNNDKITNNNDKITNNNDKITNNNDKITNNNDKITNNNDKITNNNSILDIPFLNISSIIKKNEKKYIFKLDISNIKHCTTTSSVHICSNDLTANSRKNKKTKKGEKKKLFIEQNKNRKQIDKKIKTENEGNNNGSMVLDEQENNKNVLINEKKTIFKLFDIFLNMLKIIPQEKNIFIYVLRNFNLVIKKSNGKISIDRIKGCLDIILAYILKNENMDIYNFKIKKAKWVLVFFNNLMRVLKKRNKWDNIKWKKKKINETVKNDTNENYKKIAKRVRKSKKYYEEIEKQIFTIFEIMLNSYEKKINNKFFKTINSLFDLYKKSKMEKFMDKISILIQKNIFISNKTKLIKNASICLLKLVKKKIYIPMHENFDYYIIALYNFFINDDENDIKMIKKCLFNILKFRILKYSFFNVKEWINLFENVLNSKNIIHYDIKKYDFENTEYDKSDYNKNLDDTKHEKENNLLTNEQVLNENKKKNSIFYTSIFSENFYFNTHIDFLDENYIKRNLNNKKSLYFNIFGTMNIHYTFSYQTKLFVMKLLLFFLETITYSSYSYIHNDPYYSNYLKKRLKEIIIYKDCQNKLSSHVKEIKMVAKMNQNTEFPVDTNNFNETINDLSSNGSVGLFRNSRQISSEKNNLRHKSQDSDSDCVDNSIIKKHFSYNDEKKYTKNYSNIYENKKFHAKNKDEMIKKLENIEHIIEIRECLSNSQIIDKGNLKKNMNIEKIIDKFSLYDNFEVLLKVILHNINYGIKFYKLSKLAMKVLIVYLNIFKFSKIIIDELSTNNEILLLQNYEINILASLKTYFESFKYIYINDNNNYEDVNSTKKNVEAQQFSHFFLYPLFDIYNLFLFLNDIKLCNSNTKLIKYFFHFAIKDSTNKISTSFGNNWSWESGNTNSNGCQSNNDNYSEGLTEIIKSVNKLMNKKNINSSLFFSEFDACVYFLFIYKSFCYYIINNEEAQNNLTNFNMNFVIKNLSYILYDTMILYLWSSEGNNSNGQNEKNFNFIHNFFTCVNEKARSLSLFYFSAFPIIIKFLNVVRKKIILDKKYYFFFRTFILFILYILKECIKNINEKTREIYFSFIFNYLIMIGWFEDEYINEVNEISSKNCLSTESNQNNDPNYASKNNNINEEKLNKCIYKNEQNDKCNNDESNSENIKNNCHKNINSLEEMKKNTFLRTVLHYILKYTVAYINENNLHIVLEFISGVHNNIIENKIGKRDKLVIYKVYTLSIYVVSKFLNNKNINNVENANLLWNIFLNCYIILNEINGSNFKDKIILLLQKLFLEKINLLLDEKLLSKLLKLFFHYSSINNINNYLTKIKQNYNERIIDFLKKEDLKKLKLEYIKIIVFIHFVSSTDIMDDTYKSYYDKQILDLFILILKIMKSMYFYGTAYNEINSISNSPCNKINDKDIDIKLLHINNNRKHIIISSINIIQNILSLIKNNKESFIFYFICNVIKNGMMPIFITNYSINNISQNSLISSNSYIEDVICYSIKVLKTFFDVFFSNLDITNKMLIPFITFIYKVIDLCKRENIVITKSYLIYETNQEKYWDILEHQNEEINNFTKYEIYIADNNMTLYFKESINIFRNIAFKNPEFFKDILSLINAKEKLLIYNLIKESIDLEKQNEQKDKSVGEKLDFSFVN</sequence>
<protein>
    <submittedName>
        <fullName evidence="3">Uncharacterized protein</fullName>
    </submittedName>
</protein>
<dbReference type="PANTHER" id="PTHR40201">
    <property type="entry name" value="OSMIOPHILIC BODY PROTEIN"/>
    <property type="match status" value="1"/>
</dbReference>
<dbReference type="Proteomes" id="UP000018538">
    <property type="component" value="Unassembled WGS sequence"/>
</dbReference>
<feature type="transmembrane region" description="Helical" evidence="2">
    <location>
        <begin position="2690"/>
        <end position="2706"/>
    </location>
</feature>
<keyword evidence="2" id="KW-1133">Transmembrane helix</keyword>
<keyword evidence="4" id="KW-1185">Reference proteome</keyword>
<reference evidence="3 4" key="1">
    <citation type="submission" date="2013-11" db="EMBL/GenBank/DDBJ databases">
        <title>The Genome Sequence of Plasmodium yoelii 17X.</title>
        <authorList>
            <consortium name="The Broad Institute Genomics Platform"/>
            <consortium name="The Broad Institute Genome Sequencing Center for Infectious Disease"/>
            <person name="Neafsey D."/>
            <person name="Adams J."/>
            <person name="Walker B."/>
            <person name="Young S.K."/>
            <person name="Zeng Q."/>
            <person name="Gargeya S."/>
            <person name="Fitzgerald M."/>
            <person name="Haas B."/>
            <person name="Abouelleil A."/>
            <person name="Alvarado L."/>
            <person name="Chapman S.B."/>
            <person name="Gainer-Dewar J."/>
            <person name="Goldberg J."/>
            <person name="Griggs A."/>
            <person name="Gujja S."/>
            <person name="Hansen M."/>
            <person name="Howarth C."/>
            <person name="Imamovic A."/>
            <person name="Ireland A."/>
            <person name="Larimer J."/>
            <person name="McCowan C."/>
            <person name="Murphy C."/>
            <person name="Pearson M."/>
            <person name="Poon T.W."/>
            <person name="Priest M."/>
            <person name="Roberts A."/>
            <person name="Saif S."/>
            <person name="Shea T."/>
            <person name="Sykes S."/>
            <person name="Wortman J."/>
            <person name="Nusbaum C."/>
            <person name="Birren B."/>
        </authorList>
    </citation>
    <scope>NUCLEOTIDE SEQUENCE [LARGE SCALE GENOMIC DNA]</scope>
    <source>
        <strain evidence="3 4">17X</strain>
    </source>
</reference>
<evidence type="ECO:0000313" key="3">
    <source>
        <dbReference type="EMBL" id="ETB61376.1"/>
    </source>
</evidence>
<dbReference type="InterPro" id="IPR016024">
    <property type="entry name" value="ARM-type_fold"/>
</dbReference>
<feature type="transmembrane region" description="Helical" evidence="2">
    <location>
        <begin position="2574"/>
        <end position="2597"/>
    </location>
</feature>
<dbReference type="PANTHER" id="PTHR40201:SF1">
    <property type="entry name" value="AP-3 COMPLEX SUBUNIT DELTA"/>
    <property type="match status" value="1"/>
</dbReference>
<gene>
    <name evidence="3" type="ORF">YYC_01282</name>
</gene>
<proteinExistence type="predicted"/>
<dbReference type="EMBL" id="KI635736">
    <property type="protein sequence ID" value="ETB61376.1"/>
    <property type="molecule type" value="Genomic_DNA"/>
</dbReference>
<feature type="transmembrane region" description="Helical" evidence="2">
    <location>
        <begin position="1233"/>
        <end position="1252"/>
    </location>
</feature>
<feature type="region of interest" description="Disordered" evidence="1">
    <location>
        <begin position="1163"/>
        <end position="1182"/>
    </location>
</feature>
<dbReference type="OrthoDB" id="392808at2759"/>
<keyword evidence="2" id="KW-0472">Membrane</keyword>